<accession>A0A7Y9ICS9</accession>
<name>A0A7Y9ICS9_9ACTN</name>
<dbReference type="EMBL" id="JACCBU010000001">
    <property type="protein sequence ID" value="NYE74350.1"/>
    <property type="molecule type" value="Genomic_DNA"/>
</dbReference>
<reference evidence="1 2" key="1">
    <citation type="submission" date="2020-07" db="EMBL/GenBank/DDBJ databases">
        <title>Sequencing the genomes of 1000 actinobacteria strains.</title>
        <authorList>
            <person name="Klenk H.-P."/>
        </authorList>
    </citation>
    <scope>NUCLEOTIDE SEQUENCE [LARGE SCALE GENOMIC DNA]</scope>
    <source>
        <strain evidence="1 2">DSM 22083</strain>
    </source>
</reference>
<dbReference type="AlphaFoldDB" id="A0A7Y9ICS9"/>
<protein>
    <submittedName>
        <fullName evidence="1">Uncharacterized protein</fullName>
    </submittedName>
</protein>
<dbReference type="RefSeq" id="WP_179756588.1">
    <property type="nucleotide sequence ID" value="NZ_JACCBU010000001.1"/>
</dbReference>
<organism evidence="1 2">
    <name type="scientific">Microlunatus parietis</name>
    <dbReference type="NCBI Taxonomy" id="682979"/>
    <lineage>
        <taxon>Bacteria</taxon>
        <taxon>Bacillati</taxon>
        <taxon>Actinomycetota</taxon>
        <taxon>Actinomycetes</taxon>
        <taxon>Propionibacteriales</taxon>
        <taxon>Propionibacteriaceae</taxon>
        <taxon>Microlunatus</taxon>
    </lineage>
</organism>
<comment type="caution">
    <text evidence="1">The sequence shown here is derived from an EMBL/GenBank/DDBJ whole genome shotgun (WGS) entry which is preliminary data.</text>
</comment>
<evidence type="ECO:0000313" key="2">
    <source>
        <dbReference type="Proteomes" id="UP000569914"/>
    </source>
</evidence>
<sequence length="86" mass="8884">MSQAFELRTELSELAAVTDHATGDLQSFKQSMAERASGVFAAIGGTATNTDRAIAQLLQEAIRAADGAADARAAASHACADYANQL</sequence>
<keyword evidence="2" id="KW-1185">Reference proteome</keyword>
<gene>
    <name evidence="1" type="ORF">BKA15_005679</name>
</gene>
<proteinExistence type="predicted"/>
<evidence type="ECO:0000313" key="1">
    <source>
        <dbReference type="EMBL" id="NYE74350.1"/>
    </source>
</evidence>
<dbReference type="Proteomes" id="UP000569914">
    <property type="component" value="Unassembled WGS sequence"/>
</dbReference>